<dbReference type="EMBL" id="FNEW01000001">
    <property type="protein sequence ID" value="SDJ32426.1"/>
    <property type="molecule type" value="Genomic_DNA"/>
</dbReference>
<dbReference type="Pfam" id="PF08857">
    <property type="entry name" value="ParBc_2"/>
    <property type="match status" value="1"/>
</dbReference>
<organism evidence="1 2">
    <name type="scientific">Agrobacterium fabrum</name>
    <dbReference type="NCBI Taxonomy" id="1176649"/>
    <lineage>
        <taxon>Bacteria</taxon>
        <taxon>Pseudomonadati</taxon>
        <taxon>Pseudomonadota</taxon>
        <taxon>Alphaproteobacteria</taxon>
        <taxon>Hyphomicrobiales</taxon>
        <taxon>Rhizobiaceae</taxon>
        <taxon>Rhizobium/Agrobacterium group</taxon>
        <taxon>Agrobacterium</taxon>
        <taxon>Agrobacterium tumefaciens complex</taxon>
    </lineage>
</organism>
<name>A0A7Z7BII8_9HYPH</name>
<dbReference type="AlphaFoldDB" id="A0A7Z7BII8"/>
<accession>A0A7Z7BII8</accession>
<protein>
    <recommendedName>
        <fullName evidence="3">Chromosome partitioning protein ParB</fullName>
    </recommendedName>
</protein>
<dbReference type="InterPro" id="IPR016932">
    <property type="entry name" value="UCP029669"/>
</dbReference>
<reference evidence="1 2" key="1">
    <citation type="submission" date="2016-10" db="EMBL/GenBank/DDBJ databases">
        <authorList>
            <person name="Varghese N."/>
            <person name="Submissions S."/>
        </authorList>
    </citation>
    <scope>NUCLEOTIDE SEQUENCE [LARGE SCALE GENOMIC DNA]</scope>
    <source>
        <strain evidence="1 2">PDC82</strain>
    </source>
</reference>
<dbReference type="InterPro" id="IPR036086">
    <property type="entry name" value="ParB/Sulfiredoxin_sf"/>
</dbReference>
<proteinExistence type="predicted"/>
<gene>
    <name evidence="1" type="ORF">SAMN05428983_1165</name>
</gene>
<dbReference type="CDD" id="cd16390">
    <property type="entry name" value="ParB_N_Srx_like"/>
    <property type="match status" value="1"/>
</dbReference>
<dbReference type="PIRSF" id="PIRSF029669">
    <property type="entry name" value="UCP029669"/>
    <property type="match status" value="1"/>
</dbReference>
<sequence>MTHIYEPRLSRIAIDKLRPTQIAVGFREVELKRKEWRETRKKDGDDFLGNHIVPVVAGPKDRAYLIDHHHLVLALSKEGVEHVLTSEVAKFSHLGKDEFWSVMDHRNLIYPFDAQGLRRQPGDIPKNIHDLEDDPFRSLAGALRMAGGYAKVIIPFSEFGWADFLRRRIDRDLLSNSFDEALAEAMKLAKSREARHLPGWCGVEE</sequence>
<dbReference type="Gene3D" id="1.10.8.10">
    <property type="entry name" value="DNA helicase RuvA subunit, C-terminal domain"/>
    <property type="match status" value="1"/>
</dbReference>
<dbReference type="SUPFAM" id="SSF110849">
    <property type="entry name" value="ParB/Sulfiredoxin"/>
    <property type="match status" value="1"/>
</dbReference>
<evidence type="ECO:0000313" key="2">
    <source>
        <dbReference type="Proteomes" id="UP000198917"/>
    </source>
</evidence>
<comment type="caution">
    <text evidence="1">The sequence shown here is derived from an EMBL/GenBank/DDBJ whole genome shotgun (WGS) entry which is preliminary data.</text>
</comment>
<dbReference type="Gene3D" id="3.90.1530.10">
    <property type="entry name" value="Conserved hypothetical protein from pyrococcus furiosus pfu- 392566-001, ParB domain"/>
    <property type="match status" value="1"/>
</dbReference>
<dbReference type="Proteomes" id="UP000198917">
    <property type="component" value="Unassembled WGS sequence"/>
</dbReference>
<evidence type="ECO:0008006" key="3">
    <source>
        <dbReference type="Google" id="ProtNLM"/>
    </source>
</evidence>
<evidence type="ECO:0000313" key="1">
    <source>
        <dbReference type="EMBL" id="SDJ32426.1"/>
    </source>
</evidence>
<dbReference type="RefSeq" id="WP_080808796.1">
    <property type="nucleotide sequence ID" value="NZ_CP116683.1"/>
</dbReference>
<dbReference type="InterPro" id="IPR014956">
    <property type="entry name" value="ParBc_2"/>
</dbReference>